<gene>
    <name evidence="3" type="ORF">METZ01_LOCUS154810</name>
</gene>
<comment type="similarity">
    <text evidence="1">Belongs to the class-III pyridoxal-phosphate-dependent aminotransferase family.</text>
</comment>
<dbReference type="GO" id="GO:0005739">
    <property type="term" value="C:mitochondrion"/>
    <property type="evidence" value="ECO:0007669"/>
    <property type="project" value="TreeGrafter"/>
</dbReference>
<dbReference type="Pfam" id="PF00202">
    <property type="entry name" value="Aminotran_3"/>
    <property type="match status" value="1"/>
</dbReference>
<dbReference type="PIRSF" id="PIRSF000521">
    <property type="entry name" value="Transaminase_4ab_Lys_Orn"/>
    <property type="match status" value="1"/>
</dbReference>
<dbReference type="GO" id="GO:0030170">
    <property type="term" value="F:pyridoxal phosphate binding"/>
    <property type="evidence" value="ECO:0007669"/>
    <property type="project" value="InterPro"/>
</dbReference>
<dbReference type="SUPFAM" id="SSF53383">
    <property type="entry name" value="PLP-dependent transferases"/>
    <property type="match status" value="1"/>
</dbReference>
<protein>
    <recommendedName>
        <fullName evidence="4">Aspartate aminotransferase family protein</fullName>
    </recommendedName>
</protein>
<accession>A0A382AKB5</accession>
<dbReference type="CDD" id="cd00610">
    <property type="entry name" value="OAT_like"/>
    <property type="match status" value="1"/>
</dbReference>
<evidence type="ECO:0008006" key="4">
    <source>
        <dbReference type="Google" id="ProtNLM"/>
    </source>
</evidence>
<reference evidence="3" key="1">
    <citation type="submission" date="2018-05" db="EMBL/GenBank/DDBJ databases">
        <authorList>
            <person name="Lanie J.A."/>
            <person name="Ng W.-L."/>
            <person name="Kazmierczak K.M."/>
            <person name="Andrzejewski T.M."/>
            <person name="Davidsen T.M."/>
            <person name="Wayne K.J."/>
            <person name="Tettelin H."/>
            <person name="Glass J.I."/>
            <person name="Rusch D."/>
            <person name="Podicherti R."/>
            <person name="Tsui H.-C.T."/>
            <person name="Winkler M.E."/>
        </authorList>
    </citation>
    <scope>NUCLEOTIDE SEQUENCE</scope>
</reference>
<dbReference type="AlphaFoldDB" id="A0A382AKB5"/>
<sequence>MNKNIEKVFSFSNNHKKLMEKDSKIISGWRYEPSVLFERGEGVKICDVDGNAYYDLSSGMMSLPLGHAHPELCETIKDMADRFHHQSSWYSNPWAVELAELIASTLSGDLNIINFAVTGSEANEIAMRMALGYTGRFDICSVVRGLHGGSLATEAVTSVGGGRKRGLGPLSFPASTNCIIAPFYYRAPVQDRDEWDRISLQLTRELIEFTTSQEVAAIIMEPMMVPGGMIVPSKQWVEGIREIADEWDALLIFDEMQLAPSRTGKMWGFEHYGVQPDIVTFGKGISAGFAICGTVTSQEIVDKCKGNKGLPWAGTYSNDPLPAAVALKQLQIVIRENLTEHSARVGDILEQKLVALQNSHECIGDVRGHGLYRMLDIVVDRKSRTANPELAERIRREAMLEGIVMIAVKNFMRICPPLIVKTDEIDDIMGRLDTAITRAVSNQTEKIEFSSSSSLAATDKIRSVA</sequence>
<dbReference type="InterPro" id="IPR005814">
    <property type="entry name" value="Aminotrans_3"/>
</dbReference>
<dbReference type="InterPro" id="IPR015424">
    <property type="entry name" value="PyrdxlP-dep_Trfase"/>
</dbReference>
<dbReference type="PANTHER" id="PTHR45688:SF13">
    <property type="entry name" value="ALANINE--GLYOXYLATE AMINOTRANSFERASE 2-LIKE"/>
    <property type="match status" value="1"/>
</dbReference>
<evidence type="ECO:0000256" key="1">
    <source>
        <dbReference type="ARBA" id="ARBA00008954"/>
    </source>
</evidence>
<evidence type="ECO:0000256" key="2">
    <source>
        <dbReference type="ARBA" id="ARBA00022898"/>
    </source>
</evidence>
<dbReference type="InterPro" id="IPR015422">
    <property type="entry name" value="PyrdxlP-dep_Trfase_small"/>
</dbReference>
<dbReference type="Gene3D" id="3.40.640.10">
    <property type="entry name" value="Type I PLP-dependent aspartate aminotransferase-like (Major domain)"/>
    <property type="match status" value="1"/>
</dbReference>
<name>A0A382AKB5_9ZZZZ</name>
<dbReference type="InterPro" id="IPR015421">
    <property type="entry name" value="PyrdxlP-dep_Trfase_major"/>
</dbReference>
<evidence type="ECO:0000313" key="3">
    <source>
        <dbReference type="EMBL" id="SVB01956.1"/>
    </source>
</evidence>
<proteinExistence type="inferred from homology"/>
<organism evidence="3">
    <name type="scientific">marine metagenome</name>
    <dbReference type="NCBI Taxonomy" id="408172"/>
    <lineage>
        <taxon>unclassified sequences</taxon>
        <taxon>metagenomes</taxon>
        <taxon>ecological metagenomes</taxon>
    </lineage>
</organism>
<keyword evidence="2" id="KW-0663">Pyridoxal phosphate</keyword>
<dbReference type="GO" id="GO:0008483">
    <property type="term" value="F:transaminase activity"/>
    <property type="evidence" value="ECO:0007669"/>
    <property type="project" value="InterPro"/>
</dbReference>
<dbReference type="PANTHER" id="PTHR45688">
    <property type="match status" value="1"/>
</dbReference>
<dbReference type="EMBL" id="UINC01025763">
    <property type="protein sequence ID" value="SVB01956.1"/>
    <property type="molecule type" value="Genomic_DNA"/>
</dbReference>
<dbReference type="Gene3D" id="3.90.1150.10">
    <property type="entry name" value="Aspartate Aminotransferase, domain 1"/>
    <property type="match status" value="1"/>
</dbReference>